<comment type="caution">
    <text evidence="1">The sequence shown here is derived from an EMBL/GenBank/DDBJ whole genome shotgun (WGS) entry which is preliminary data.</text>
</comment>
<dbReference type="EMBL" id="JAAIKE010000005">
    <property type="protein sequence ID" value="NEX47735.1"/>
    <property type="molecule type" value="Genomic_DNA"/>
</dbReference>
<dbReference type="Pfam" id="PF06252">
    <property type="entry name" value="GemA"/>
    <property type="match status" value="1"/>
</dbReference>
<organism evidence="1 2">
    <name type="scientific">Pseudotabrizicola algicola</name>
    <dbReference type="NCBI Taxonomy" id="2709381"/>
    <lineage>
        <taxon>Bacteria</taxon>
        <taxon>Pseudomonadati</taxon>
        <taxon>Pseudomonadota</taxon>
        <taxon>Alphaproteobacteria</taxon>
        <taxon>Rhodobacterales</taxon>
        <taxon>Paracoccaceae</taxon>
        <taxon>Pseudotabrizicola</taxon>
    </lineage>
</organism>
<name>A0A6B3RUX4_9RHOB</name>
<protein>
    <submittedName>
        <fullName evidence="1">Regulatory protein GemA</fullName>
    </submittedName>
</protein>
<gene>
    <name evidence="1" type="ORF">G3572_16090</name>
</gene>
<sequence length="136" mass="15620">MAISPRQISLIKLAVRQLKIPDDVYRTALAQFGVTSCTEFDAEGFNAFMAWLERVGFRPMEKKGPDYGERPGMASLAQLELIRNLWNELTHHHYQTEDQLNAWLLRTFKVSSLRFVTKPLAQKIITALKAMRQRAA</sequence>
<accession>A0A6B3RUX4</accession>
<reference evidence="1 2" key="1">
    <citation type="submission" date="2020-02" db="EMBL/GenBank/DDBJ databases">
        <title>Rhodobacter algicola sp. nov., isolated from microalga culture.</title>
        <authorList>
            <person name="Park C.-Y."/>
        </authorList>
    </citation>
    <scope>NUCLEOTIDE SEQUENCE [LARGE SCALE GENOMIC DNA]</scope>
    <source>
        <strain evidence="1 2">ETT8</strain>
    </source>
</reference>
<proteinExistence type="predicted"/>
<evidence type="ECO:0000313" key="1">
    <source>
        <dbReference type="EMBL" id="NEX47735.1"/>
    </source>
</evidence>
<dbReference type="AlphaFoldDB" id="A0A6B3RUX4"/>
<dbReference type="Proteomes" id="UP000481421">
    <property type="component" value="Unassembled WGS sequence"/>
</dbReference>
<keyword evidence="2" id="KW-1185">Reference proteome</keyword>
<dbReference type="InterPro" id="IPR009363">
    <property type="entry name" value="Phage_Mu_Gp16"/>
</dbReference>
<evidence type="ECO:0000313" key="2">
    <source>
        <dbReference type="Proteomes" id="UP000481421"/>
    </source>
</evidence>